<keyword evidence="3" id="KW-1185">Reference proteome</keyword>
<feature type="region of interest" description="Disordered" evidence="1">
    <location>
        <begin position="1"/>
        <end position="58"/>
    </location>
</feature>
<comment type="caution">
    <text evidence="2">The sequence shown here is derived from an EMBL/GenBank/DDBJ whole genome shotgun (WGS) entry which is preliminary data.</text>
</comment>
<protein>
    <recommendedName>
        <fullName evidence="4">Replication-relaxation</fullName>
    </recommendedName>
</protein>
<dbReference type="RefSeq" id="WP_382219504.1">
    <property type="nucleotide sequence ID" value="NZ_JBHTCA010000002.1"/>
</dbReference>
<sequence>MKKTNEDTPGAPREHTEIELGTGRSFSPDEPPPVTRTKHPLSTRTASRSEEPRRVPRGLTTQVSTLALQDRIWARSLLLVDRFRVIRTIDIAVHCFAERPFKAALSAAQRAVRGMVKARLLTRYRTDRFMTIYGLSVRGVEWLEGRGFEASASVRRVVDMTNPEHRLWSQFLTLCAEARGLQAMTEQELMLALNRPLKPGEKSAQGLLSVTSLSGGKRRTLTLRPDALAIESDGLTWFEVDRSARGSDRAASLRALVLSMGAKTTLGQPLRRVVVFSRTSRIHHRISATLDSLLKNSADHGLAEGRRRLTKVDDGCYEVYQSFEVTLRDGRAKLVDRLAGHVLLQELPIWLPRVRVDGRGNWSMRGWFDENALPYTRPADMAEWPYPMSLLLSHHKGG</sequence>
<evidence type="ECO:0000256" key="1">
    <source>
        <dbReference type="SAM" id="MobiDB-lite"/>
    </source>
</evidence>
<evidence type="ECO:0000313" key="3">
    <source>
        <dbReference type="Proteomes" id="UP001596501"/>
    </source>
</evidence>
<evidence type="ECO:0008006" key="4">
    <source>
        <dbReference type="Google" id="ProtNLM"/>
    </source>
</evidence>
<organism evidence="2 3">
    <name type="scientific">Hydrogenophaga atypica</name>
    <dbReference type="NCBI Taxonomy" id="249409"/>
    <lineage>
        <taxon>Bacteria</taxon>
        <taxon>Pseudomonadati</taxon>
        <taxon>Pseudomonadota</taxon>
        <taxon>Betaproteobacteria</taxon>
        <taxon>Burkholderiales</taxon>
        <taxon>Comamonadaceae</taxon>
        <taxon>Hydrogenophaga</taxon>
    </lineage>
</organism>
<feature type="compositionally biased region" description="Basic and acidic residues" evidence="1">
    <location>
        <begin position="1"/>
        <end position="18"/>
    </location>
</feature>
<name>A0ABW2QK95_9BURK</name>
<proteinExistence type="predicted"/>
<reference evidence="3" key="1">
    <citation type="journal article" date="2019" name="Int. J. Syst. Evol. Microbiol.">
        <title>The Global Catalogue of Microorganisms (GCM) 10K type strain sequencing project: providing services to taxonomists for standard genome sequencing and annotation.</title>
        <authorList>
            <consortium name="The Broad Institute Genomics Platform"/>
            <consortium name="The Broad Institute Genome Sequencing Center for Infectious Disease"/>
            <person name="Wu L."/>
            <person name="Ma J."/>
        </authorList>
    </citation>
    <scope>NUCLEOTIDE SEQUENCE [LARGE SCALE GENOMIC DNA]</scope>
    <source>
        <strain evidence="3">CGMCC 1.12371</strain>
    </source>
</reference>
<accession>A0ABW2QK95</accession>
<evidence type="ECO:0000313" key="2">
    <source>
        <dbReference type="EMBL" id="MFC7407708.1"/>
    </source>
</evidence>
<dbReference type="EMBL" id="JBHTCA010000002">
    <property type="protein sequence ID" value="MFC7407708.1"/>
    <property type="molecule type" value="Genomic_DNA"/>
</dbReference>
<dbReference type="Proteomes" id="UP001596501">
    <property type="component" value="Unassembled WGS sequence"/>
</dbReference>
<gene>
    <name evidence="2" type="ORF">ACFQPB_02405</name>
</gene>